<comment type="caution">
    <text evidence="1">The sequence shown here is derived from an EMBL/GenBank/DDBJ whole genome shotgun (WGS) entry which is preliminary data.</text>
</comment>
<accession>A0A0J9BMR3</accession>
<sequence>MIEGAYVQYQSVRAAEDMFSEMRLLINEITMRNVHFISDETAATVLELALKIEEVEGEV</sequence>
<evidence type="ECO:0000313" key="2">
    <source>
        <dbReference type="Proteomes" id="UP000037392"/>
    </source>
</evidence>
<dbReference type="AlphaFoldDB" id="A0A0J9BMR3"/>
<gene>
    <name evidence="1" type="ORF">HMPREF9470_05067</name>
</gene>
<dbReference type="PATRIC" id="fig|742734.4.peg.5421"/>
<dbReference type="RefSeq" id="WP_048931022.1">
    <property type="nucleotide sequence ID" value="NZ_KQ235884.1"/>
</dbReference>
<dbReference type="OrthoDB" id="2067843at2"/>
<dbReference type="GeneID" id="93166792"/>
<protein>
    <submittedName>
        <fullName evidence="1">Uncharacterized protein</fullName>
    </submittedName>
</protein>
<organism evidence="1 2">
    <name type="scientific">[Clostridium] citroniae WAL-19142</name>
    <dbReference type="NCBI Taxonomy" id="742734"/>
    <lineage>
        <taxon>Bacteria</taxon>
        <taxon>Bacillati</taxon>
        <taxon>Bacillota</taxon>
        <taxon>Clostridia</taxon>
        <taxon>Lachnospirales</taxon>
        <taxon>Lachnospiraceae</taxon>
        <taxon>Enterocloster</taxon>
    </lineage>
</organism>
<proteinExistence type="predicted"/>
<name>A0A0J9BMR3_9FIRM</name>
<evidence type="ECO:0000313" key="1">
    <source>
        <dbReference type="EMBL" id="KMW13504.1"/>
    </source>
</evidence>
<dbReference type="Proteomes" id="UP000037392">
    <property type="component" value="Unassembled WGS sequence"/>
</dbReference>
<reference evidence="1 2" key="1">
    <citation type="submission" date="2011-04" db="EMBL/GenBank/DDBJ databases">
        <title>The Genome Sequence of Clostridium citroniae WAL-19142.</title>
        <authorList>
            <consortium name="The Broad Institute Genome Sequencing Platform"/>
            <person name="Earl A."/>
            <person name="Ward D."/>
            <person name="Feldgarden M."/>
            <person name="Gevers D."/>
            <person name="Warren Y.A."/>
            <person name="Tyrrell K.L."/>
            <person name="Citron D.M."/>
            <person name="Goldstein E.J."/>
            <person name="Daigneault M."/>
            <person name="Allen-Vercoe E."/>
            <person name="Young S.K."/>
            <person name="Zeng Q."/>
            <person name="Gargeya S."/>
            <person name="Fitzgerald M."/>
            <person name="Haas B."/>
            <person name="Abouelleil A."/>
            <person name="Alvarado L."/>
            <person name="Arachchi H.M."/>
            <person name="Berlin A."/>
            <person name="Brown A."/>
            <person name="Chapman S.B."/>
            <person name="Chen Z."/>
            <person name="Dunbar C."/>
            <person name="Freedman E."/>
            <person name="Gearin G."/>
            <person name="Gellesch M."/>
            <person name="Goldberg J."/>
            <person name="Griggs A."/>
            <person name="Gujja S."/>
            <person name="Heilman E.R."/>
            <person name="Heiman D."/>
            <person name="Howarth C."/>
            <person name="Larson L."/>
            <person name="Lui A."/>
            <person name="MacDonald P.J."/>
            <person name="Mehta T."/>
            <person name="Montmayeur A."/>
            <person name="Murphy C."/>
            <person name="Neiman D."/>
            <person name="Pearson M."/>
            <person name="Priest M."/>
            <person name="Roberts A."/>
            <person name="Saif S."/>
            <person name="Shea T."/>
            <person name="Shenoy N."/>
            <person name="Sisk P."/>
            <person name="Stolte C."/>
            <person name="Sykes S."/>
            <person name="White J."/>
            <person name="Yandava C."/>
            <person name="Wortman J."/>
            <person name="Nusbaum C."/>
            <person name="Birren B."/>
        </authorList>
    </citation>
    <scope>NUCLEOTIDE SEQUENCE [LARGE SCALE GENOMIC DNA]</scope>
    <source>
        <strain evidence="1 2">WAL-19142</strain>
    </source>
</reference>
<dbReference type="EMBL" id="ADLK01000044">
    <property type="protein sequence ID" value="KMW13504.1"/>
    <property type="molecule type" value="Genomic_DNA"/>
</dbReference>